<reference evidence="5" key="1">
    <citation type="journal article" date="2017" name="Nature">
        <title>The sunflower genome provides insights into oil metabolism, flowering and Asterid evolution.</title>
        <authorList>
            <person name="Badouin H."/>
            <person name="Gouzy J."/>
            <person name="Grassa C.J."/>
            <person name="Murat F."/>
            <person name="Staton S.E."/>
            <person name="Cottret L."/>
            <person name="Lelandais-Briere C."/>
            <person name="Owens G.L."/>
            <person name="Carrere S."/>
            <person name="Mayjonade B."/>
            <person name="Legrand L."/>
            <person name="Gill N."/>
            <person name="Kane N.C."/>
            <person name="Bowers J.E."/>
            <person name="Hubner S."/>
            <person name="Bellec A."/>
            <person name="Berard A."/>
            <person name="Berges H."/>
            <person name="Blanchet N."/>
            <person name="Boniface M.C."/>
            <person name="Brunel D."/>
            <person name="Catrice O."/>
            <person name="Chaidir N."/>
            <person name="Claudel C."/>
            <person name="Donnadieu C."/>
            <person name="Faraut T."/>
            <person name="Fievet G."/>
            <person name="Helmstetter N."/>
            <person name="King M."/>
            <person name="Knapp S.J."/>
            <person name="Lai Z."/>
            <person name="Le Paslier M.C."/>
            <person name="Lippi Y."/>
            <person name="Lorenzon L."/>
            <person name="Mandel J.R."/>
            <person name="Marage G."/>
            <person name="Marchand G."/>
            <person name="Marquand E."/>
            <person name="Bret-Mestries E."/>
            <person name="Morien E."/>
            <person name="Nambeesan S."/>
            <person name="Nguyen T."/>
            <person name="Pegot-Espagnet P."/>
            <person name="Pouilly N."/>
            <person name="Raftis F."/>
            <person name="Sallet E."/>
            <person name="Schiex T."/>
            <person name="Thomas J."/>
            <person name="Vandecasteele C."/>
            <person name="Vares D."/>
            <person name="Vear F."/>
            <person name="Vautrin S."/>
            <person name="Crespi M."/>
            <person name="Mangin B."/>
            <person name="Burke J.M."/>
            <person name="Salse J."/>
            <person name="Munos S."/>
            <person name="Vincourt P."/>
            <person name="Rieseberg L.H."/>
            <person name="Langlade N.B."/>
        </authorList>
    </citation>
    <scope>NUCLEOTIDE SEQUENCE</scope>
    <source>
        <tissue evidence="5">Leaves</tissue>
    </source>
</reference>
<dbReference type="CDD" id="cd00042">
    <property type="entry name" value="CY"/>
    <property type="match status" value="1"/>
</dbReference>
<dbReference type="InterPro" id="IPR046350">
    <property type="entry name" value="Cystatin_sf"/>
</dbReference>
<dbReference type="Pfam" id="PF16845">
    <property type="entry name" value="SQAPI"/>
    <property type="match status" value="1"/>
</dbReference>
<reference evidence="5" key="2">
    <citation type="submission" date="2020-06" db="EMBL/GenBank/DDBJ databases">
        <title>Helianthus annuus Genome sequencing and assembly Release 2.</title>
        <authorList>
            <person name="Gouzy J."/>
            <person name="Langlade N."/>
            <person name="Munos S."/>
        </authorList>
    </citation>
    <scope>NUCLEOTIDE SEQUENCE</scope>
    <source>
        <tissue evidence="5">Leaves</tissue>
    </source>
</reference>
<dbReference type="SUPFAM" id="SSF54403">
    <property type="entry name" value="Cystatin/monellin"/>
    <property type="match status" value="1"/>
</dbReference>
<dbReference type="Gene3D" id="3.10.450.10">
    <property type="match status" value="1"/>
</dbReference>
<feature type="signal peptide" evidence="3">
    <location>
        <begin position="1"/>
        <end position="21"/>
    </location>
</feature>
<proteinExistence type="predicted"/>
<protein>
    <submittedName>
        <fullName evidence="5">Cystatin domain-containing protein</fullName>
    </submittedName>
</protein>
<sequence>MSSNHTLLLTILVFFLGSIFCNVSPAFGSKTHADSWIPVKNLNGPKLVKIGKFAVGEHNNKANSNLMFDKVVKAEIHQGYGIEYNLTIVAKGGARNDKPKTYVALVVYDQFMDSSHLVSFKGPIYV</sequence>
<dbReference type="PANTHER" id="PTHR47364">
    <property type="entry name" value="CYSTEINE PROTEINASE INHIBITOR 5"/>
    <property type="match status" value="1"/>
</dbReference>
<evidence type="ECO:0000259" key="4">
    <source>
        <dbReference type="Pfam" id="PF16845"/>
    </source>
</evidence>
<evidence type="ECO:0000256" key="2">
    <source>
        <dbReference type="ARBA" id="ARBA00022704"/>
    </source>
</evidence>
<keyword evidence="1" id="KW-0646">Protease inhibitor</keyword>
<evidence type="ECO:0000256" key="1">
    <source>
        <dbReference type="ARBA" id="ARBA00022690"/>
    </source>
</evidence>
<dbReference type="EMBL" id="MNCJ02000330">
    <property type="protein sequence ID" value="KAF5764250.1"/>
    <property type="molecule type" value="Genomic_DNA"/>
</dbReference>
<keyword evidence="3" id="KW-0732">Signal</keyword>
<keyword evidence="6" id="KW-1185">Reference proteome</keyword>
<keyword evidence="2" id="KW-0789">Thiol protease inhibitor</keyword>
<dbReference type="GO" id="GO:0004869">
    <property type="term" value="F:cysteine-type endopeptidase inhibitor activity"/>
    <property type="evidence" value="ECO:0007669"/>
    <property type="project" value="UniProtKB-KW"/>
</dbReference>
<dbReference type="Gramene" id="mRNA:HanXRQr2_Chr15g0689841">
    <property type="protein sequence ID" value="CDS:HanXRQr2_Chr15g0689841.1"/>
    <property type="gene ID" value="HanXRQr2_Chr15g0689841"/>
</dbReference>
<gene>
    <name evidence="5" type="ORF">HanXRQr2_Chr15g0689841</name>
</gene>
<organism evidence="5 6">
    <name type="scientific">Helianthus annuus</name>
    <name type="common">Common sunflower</name>
    <dbReference type="NCBI Taxonomy" id="4232"/>
    <lineage>
        <taxon>Eukaryota</taxon>
        <taxon>Viridiplantae</taxon>
        <taxon>Streptophyta</taxon>
        <taxon>Embryophyta</taxon>
        <taxon>Tracheophyta</taxon>
        <taxon>Spermatophyta</taxon>
        <taxon>Magnoliopsida</taxon>
        <taxon>eudicotyledons</taxon>
        <taxon>Gunneridae</taxon>
        <taxon>Pentapetalae</taxon>
        <taxon>asterids</taxon>
        <taxon>campanulids</taxon>
        <taxon>Asterales</taxon>
        <taxon>Asteraceae</taxon>
        <taxon>Asteroideae</taxon>
        <taxon>Heliantheae alliance</taxon>
        <taxon>Heliantheae</taxon>
        <taxon>Helianthus</taxon>
    </lineage>
</organism>
<dbReference type="PANTHER" id="PTHR47364:SF2">
    <property type="entry name" value="CYSTEINE PROTEINASE INHIBITOR 5"/>
    <property type="match status" value="1"/>
</dbReference>
<evidence type="ECO:0000313" key="6">
    <source>
        <dbReference type="Proteomes" id="UP000215914"/>
    </source>
</evidence>
<dbReference type="Proteomes" id="UP000215914">
    <property type="component" value="Unassembled WGS sequence"/>
</dbReference>
<evidence type="ECO:0000256" key="3">
    <source>
        <dbReference type="SAM" id="SignalP"/>
    </source>
</evidence>
<dbReference type="InterPro" id="IPR000010">
    <property type="entry name" value="Cystatin_dom"/>
</dbReference>
<comment type="caution">
    <text evidence="5">The sequence shown here is derived from an EMBL/GenBank/DDBJ whole genome shotgun (WGS) entry which is preliminary data.</text>
</comment>
<feature type="domain" description="Cystatin" evidence="4">
    <location>
        <begin position="39"/>
        <end position="121"/>
    </location>
</feature>
<dbReference type="AlphaFoldDB" id="A0A9K3DZA5"/>
<accession>A0A9K3DZA5</accession>
<feature type="chain" id="PRO_5039929220" evidence="3">
    <location>
        <begin position="22"/>
        <end position="126"/>
    </location>
</feature>
<name>A0A9K3DZA5_HELAN</name>
<evidence type="ECO:0000313" key="5">
    <source>
        <dbReference type="EMBL" id="KAF5764250.1"/>
    </source>
</evidence>